<organism evidence="1 2">
    <name type="scientific">Streptomyces agglomeratus</name>
    <dbReference type="NCBI Taxonomy" id="285458"/>
    <lineage>
        <taxon>Bacteria</taxon>
        <taxon>Bacillati</taxon>
        <taxon>Actinomycetota</taxon>
        <taxon>Actinomycetes</taxon>
        <taxon>Kitasatosporales</taxon>
        <taxon>Streptomycetaceae</taxon>
        <taxon>Streptomyces</taxon>
    </lineage>
</organism>
<keyword evidence="2" id="KW-1185">Reference proteome</keyword>
<dbReference type="OrthoDB" id="4316768at2"/>
<dbReference type="Proteomes" id="UP000095759">
    <property type="component" value="Unassembled WGS sequence"/>
</dbReference>
<proteinExistence type="predicted"/>
<dbReference type="AlphaFoldDB" id="A0A1E5PG29"/>
<dbReference type="EMBL" id="MEHJ01000001">
    <property type="protein sequence ID" value="OEJ28500.1"/>
    <property type="molecule type" value="Genomic_DNA"/>
</dbReference>
<sequence length="119" mass="12278">MVSHTIEHGVLVITVDQDPGIGGRARVSETISDLVHAHRPAPVVIVLDDRAAGTAAVSAVLRAHRMCGHLGILMSIATHSAPARRLLEANACTDGTRPVIHARKDTAISTALDAAAAAA</sequence>
<protein>
    <recommendedName>
        <fullName evidence="3">STAS domain-containing protein</fullName>
    </recommendedName>
</protein>
<evidence type="ECO:0000313" key="2">
    <source>
        <dbReference type="Proteomes" id="UP000095759"/>
    </source>
</evidence>
<accession>A0A1E5PG29</accession>
<evidence type="ECO:0000313" key="1">
    <source>
        <dbReference type="EMBL" id="OEJ28500.1"/>
    </source>
</evidence>
<reference evidence="1 2" key="1">
    <citation type="submission" date="2016-08" db="EMBL/GenBank/DDBJ databases">
        <title>Complete genome sequence of Streptomyces agglomeratus strain 6-3-2, a novel anti-MRSA actinomycete isolated from Wuli of Tebit, China.</title>
        <authorList>
            <person name="Chen X."/>
        </authorList>
    </citation>
    <scope>NUCLEOTIDE SEQUENCE [LARGE SCALE GENOMIC DNA]</scope>
    <source>
        <strain evidence="1 2">6-3-2</strain>
    </source>
</reference>
<dbReference type="RefSeq" id="WP_069775113.1">
    <property type="nucleotide sequence ID" value="NZ_MEHI01000001.1"/>
</dbReference>
<gene>
    <name evidence="1" type="ORF">AS594_32495</name>
</gene>
<name>A0A1E5PG29_9ACTN</name>
<evidence type="ECO:0008006" key="3">
    <source>
        <dbReference type="Google" id="ProtNLM"/>
    </source>
</evidence>
<comment type="caution">
    <text evidence="1">The sequence shown here is derived from an EMBL/GenBank/DDBJ whole genome shotgun (WGS) entry which is preliminary data.</text>
</comment>